<dbReference type="AlphaFoldDB" id="A0ABD3N5U1"/>
<evidence type="ECO:0000256" key="1">
    <source>
        <dbReference type="SAM" id="MobiDB-lite"/>
    </source>
</evidence>
<gene>
    <name evidence="3" type="ORF">ACHAWU_004679</name>
</gene>
<keyword evidence="2" id="KW-1133">Transmembrane helix</keyword>
<dbReference type="Proteomes" id="UP001530293">
    <property type="component" value="Unassembled WGS sequence"/>
</dbReference>
<keyword evidence="2" id="KW-0472">Membrane</keyword>
<comment type="caution">
    <text evidence="3">The sequence shown here is derived from an EMBL/GenBank/DDBJ whole genome shotgun (WGS) entry which is preliminary data.</text>
</comment>
<accession>A0ABD3N5U1</accession>
<evidence type="ECO:0000313" key="3">
    <source>
        <dbReference type="EMBL" id="KAL3771406.1"/>
    </source>
</evidence>
<sequence length="257" mass="28253">MDCKFLLSFVPGILAAAAFLTTLFGGIYCRFLSFTSFEDVNGEPLTVYFGIWYYLGWVVVDSTDGYAVMQTCWQYPEGTVFDAKWKSAKAFSTMAIILGGIVTCWALCAGCLYPSKKMYVVASMLYMLTCLFTGLSLLILDSNACNNNVLLQLLESEAGLVDNVTFPDTCSSAYGAKCIFSATVLWFVAAVGLLLVAPPKRDRVTTEAAREVVKAEEDIKASEEPVAEENVDPTPMEGQQQEAWNDTTLRCSHFRLG</sequence>
<dbReference type="EMBL" id="JALLBG020000024">
    <property type="protein sequence ID" value="KAL3771406.1"/>
    <property type="molecule type" value="Genomic_DNA"/>
</dbReference>
<evidence type="ECO:0000313" key="4">
    <source>
        <dbReference type="Proteomes" id="UP001530293"/>
    </source>
</evidence>
<keyword evidence="2" id="KW-0812">Transmembrane</keyword>
<feature type="transmembrane region" description="Helical" evidence="2">
    <location>
        <begin position="174"/>
        <end position="196"/>
    </location>
</feature>
<feature type="region of interest" description="Disordered" evidence="1">
    <location>
        <begin position="218"/>
        <end position="244"/>
    </location>
</feature>
<proteinExistence type="predicted"/>
<organism evidence="3 4">
    <name type="scientific">Discostella pseudostelligera</name>
    <dbReference type="NCBI Taxonomy" id="259834"/>
    <lineage>
        <taxon>Eukaryota</taxon>
        <taxon>Sar</taxon>
        <taxon>Stramenopiles</taxon>
        <taxon>Ochrophyta</taxon>
        <taxon>Bacillariophyta</taxon>
        <taxon>Coscinodiscophyceae</taxon>
        <taxon>Thalassiosirophycidae</taxon>
        <taxon>Stephanodiscales</taxon>
        <taxon>Stephanodiscaceae</taxon>
        <taxon>Discostella</taxon>
    </lineage>
</organism>
<keyword evidence="4" id="KW-1185">Reference proteome</keyword>
<feature type="transmembrane region" description="Helical" evidence="2">
    <location>
        <begin position="119"/>
        <end position="140"/>
    </location>
</feature>
<reference evidence="3 4" key="1">
    <citation type="submission" date="2024-10" db="EMBL/GenBank/DDBJ databases">
        <title>Updated reference genomes for cyclostephanoid diatoms.</title>
        <authorList>
            <person name="Roberts W.R."/>
            <person name="Alverson A.J."/>
        </authorList>
    </citation>
    <scope>NUCLEOTIDE SEQUENCE [LARGE SCALE GENOMIC DNA]</scope>
    <source>
        <strain evidence="3 4">AJA232-27</strain>
    </source>
</reference>
<name>A0ABD3N5U1_9STRA</name>
<evidence type="ECO:0000256" key="2">
    <source>
        <dbReference type="SAM" id="Phobius"/>
    </source>
</evidence>
<protein>
    <submittedName>
        <fullName evidence="3">Uncharacterized protein</fullName>
    </submittedName>
</protein>
<feature type="transmembrane region" description="Helical" evidence="2">
    <location>
        <begin position="90"/>
        <end position="112"/>
    </location>
</feature>